<proteinExistence type="predicted"/>
<evidence type="ECO:0000313" key="2">
    <source>
        <dbReference type="Proteomes" id="UP001168990"/>
    </source>
</evidence>
<comment type="caution">
    <text evidence="1">The sequence shown here is derived from an EMBL/GenBank/DDBJ whole genome shotgun (WGS) entry which is preliminary data.</text>
</comment>
<dbReference type="Proteomes" id="UP001168990">
    <property type="component" value="Unassembled WGS sequence"/>
</dbReference>
<sequence length="261" mass="30356">MNEKMPTKIDKLSGTRWLARYNAINKIIEQWDVSKLHFEMATESERCYTAQQLYEMFADKRNYLYMVFLQKTLQELIIVNTAFQSDGANSLKLMEDLVNLLKNYLAILIPPIRLQQILNQELMSFCLSDYVMSGDFINFGYTFNEASVSVNKAELTNIKERCKTFLIELCVQIQCRLPTNIDILQKINFLSPENATAQVRRPDVTSLASSLGNICEDVDKTVTQWNTLHRNEWTNTEDAELYWIQVAQNKQMHSVKQNLKT</sequence>
<reference evidence="1" key="2">
    <citation type="submission" date="2023-03" db="EMBL/GenBank/DDBJ databases">
        <authorList>
            <person name="Inwood S.N."/>
            <person name="Skelly J.G."/>
            <person name="Guhlin J."/>
            <person name="Harrop T.W.R."/>
            <person name="Goldson S.G."/>
            <person name="Dearden P.K."/>
        </authorList>
    </citation>
    <scope>NUCLEOTIDE SEQUENCE</scope>
    <source>
        <strain evidence="1">Irish</strain>
        <tissue evidence="1">Whole body</tissue>
    </source>
</reference>
<accession>A0AA39C4F2</accession>
<evidence type="ECO:0000313" key="1">
    <source>
        <dbReference type="EMBL" id="KAK0157399.1"/>
    </source>
</evidence>
<name>A0AA39C4F2_9HYME</name>
<gene>
    <name evidence="1" type="ORF">PV328_011144</name>
</gene>
<organism evidence="1 2">
    <name type="scientific">Microctonus aethiopoides</name>
    <dbReference type="NCBI Taxonomy" id="144406"/>
    <lineage>
        <taxon>Eukaryota</taxon>
        <taxon>Metazoa</taxon>
        <taxon>Ecdysozoa</taxon>
        <taxon>Arthropoda</taxon>
        <taxon>Hexapoda</taxon>
        <taxon>Insecta</taxon>
        <taxon>Pterygota</taxon>
        <taxon>Neoptera</taxon>
        <taxon>Endopterygota</taxon>
        <taxon>Hymenoptera</taxon>
        <taxon>Apocrita</taxon>
        <taxon>Ichneumonoidea</taxon>
        <taxon>Braconidae</taxon>
        <taxon>Euphorinae</taxon>
        <taxon>Microctonus</taxon>
    </lineage>
</organism>
<reference evidence="1" key="1">
    <citation type="journal article" date="2023" name="bioRxiv">
        <title>Scaffold-level genome assemblies of two parasitoid biocontrol wasps reveal the parthenogenesis mechanism and an associated novel virus.</title>
        <authorList>
            <person name="Inwood S."/>
            <person name="Skelly J."/>
            <person name="Guhlin J."/>
            <person name="Harrop T."/>
            <person name="Goldson S."/>
            <person name="Dearden P."/>
        </authorList>
    </citation>
    <scope>NUCLEOTIDE SEQUENCE</scope>
    <source>
        <strain evidence="1">Irish</strain>
        <tissue evidence="1">Whole body</tissue>
    </source>
</reference>
<protein>
    <submittedName>
        <fullName evidence="1">Uncharacterized protein</fullName>
    </submittedName>
</protein>
<dbReference type="AlphaFoldDB" id="A0AA39C4F2"/>
<keyword evidence="2" id="KW-1185">Reference proteome</keyword>
<dbReference type="EMBL" id="JAQQBS010001425">
    <property type="protein sequence ID" value="KAK0157399.1"/>
    <property type="molecule type" value="Genomic_DNA"/>
</dbReference>